<dbReference type="PIRSF" id="PIRSF500136">
    <property type="entry name" value="UDP_ManNAc_DH"/>
    <property type="match status" value="1"/>
</dbReference>
<dbReference type="InterPro" id="IPR001732">
    <property type="entry name" value="UDP-Glc/GDP-Man_DH_N"/>
</dbReference>
<dbReference type="SMART" id="SM00984">
    <property type="entry name" value="UDPG_MGDP_dh_C"/>
    <property type="match status" value="1"/>
</dbReference>
<dbReference type="SUPFAM" id="SSF52413">
    <property type="entry name" value="UDP-glucose/GDP-mannose dehydrogenase C-terminal domain"/>
    <property type="match status" value="1"/>
</dbReference>
<dbReference type="InterPro" id="IPR014026">
    <property type="entry name" value="UDP-Glc/GDP-Man_DH_dimer"/>
</dbReference>
<dbReference type="PIRSF" id="PIRSF000124">
    <property type="entry name" value="UDPglc_GDPman_dh"/>
    <property type="match status" value="1"/>
</dbReference>
<name>A0ABX1SGT0_9PSEU</name>
<accession>A0ABX1SGT0</accession>
<dbReference type="Proteomes" id="UP000820669">
    <property type="component" value="Unassembled WGS sequence"/>
</dbReference>
<proteinExistence type="inferred from homology"/>
<dbReference type="Pfam" id="PF00984">
    <property type="entry name" value="UDPG_MGDP_dh"/>
    <property type="match status" value="1"/>
</dbReference>
<dbReference type="RefSeq" id="WP_169383750.1">
    <property type="nucleotide sequence ID" value="NZ_JAAXLA010000052.1"/>
</dbReference>
<dbReference type="Pfam" id="PF03720">
    <property type="entry name" value="UDPG_MGDP_dh_C"/>
    <property type="match status" value="1"/>
</dbReference>
<dbReference type="InterPro" id="IPR036291">
    <property type="entry name" value="NAD(P)-bd_dom_sf"/>
</dbReference>
<evidence type="ECO:0000256" key="3">
    <source>
        <dbReference type="PIRNR" id="PIRNR000124"/>
    </source>
</evidence>
<dbReference type="InterPro" id="IPR028359">
    <property type="entry name" value="UDP_ManNAc/GlcNAc_DH"/>
</dbReference>
<comment type="similarity">
    <text evidence="3">Belongs to the UDP-glucose/GDP-mannose dehydrogenase family.</text>
</comment>
<evidence type="ECO:0000313" key="5">
    <source>
        <dbReference type="EMBL" id="NMI00276.1"/>
    </source>
</evidence>
<dbReference type="InterPro" id="IPR008927">
    <property type="entry name" value="6-PGluconate_DH-like_C_sf"/>
</dbReference>
<dbReference type="InterPro" id="IPR036220">
    <property type="entry name" value="UDP-Glc/GDP-Man_DH_C_sf"/>
</dbReference>
<sequence>MTVTDRGRVVVVGQGYVGLPLAVRAVEVGYRVVGFDVDKSRIDRLRRAESFVDDISDAELAAALGSGHFHPTADTADLAGFGTAVVCVPTPLRDGAPDLSYIADAARFLAPHVTPGCCVVLESTTYPGTTEEIFLPILEVGSGLRAGPDFHVGYSPERIDPNNPSWGLRNTPKIVSGIDEAAAAAVRAFYDDLVERTVPAPAVREAELAKLLENTFRHVNIALVNELAIYCHELGIDVWSVIDMAATKPFGFMKFTPGPGVGGHCLPIDPSYLSWQVRRALGRTFRFVEIANDVNENMPSYIVSRVVEHLNRKRLAVNGSRVLLIGLSYKRNSGDARQSPAVAVARRLADLGADLHAVDPQIAAAEVPAFVQMVACEPGELTEADVVVVLTDHDAVDWDLLERHAERVLDTRNRVAGAGVDRL</sequence>
<dbReference type="Pfam" id="PF03721">
    <property type="entry name" value="UDPG_MGDP_dh_N"/>
    <property type="match status" value="1"/>
</dbReference>
<dbReference type="PANTHER" id="PTHR43491">
    <property type="entry name" value="UDP-N-ACETYL-D-MANNOSAMINE DEHYDROGENASE"/>
    <property type="match status" value="1"/>
</dbReference>
<keyword evidence="6" id="KW-1185">Reference proteome</keyword>
<dbReference type="InterPro" id="IPR017476">
    <property type="entry name" value="UDP-Glc/GDP-Man"/>
</dbReference>
<evidence type="ECO:0000259" key="4">
    <source>
        <dbReference type="SMART" id="SM00984"/>
    </source>
</evidence>
<evidence type="ECO:0000256" key="2">
    <source>
        <dbReference type="ARBA" id="ARBA00023027"/>
    </source>
</evidence>
<reference evidence="5 6" key="1">
    <citation type="submission" date="2020-04" db="EMBL/GenBank/DDBJ databases">
        <authorList>
            <person name="Klaysubun C."/>
            <person name="Duangmal K."/>
            <person name="Lipun K."/>
        </authorList>
    </citation>
    <scope>NUCLEOTIDE SEQUENCE [LARGE SCALE GENOMIC DNA]</scope>
    <source>
        <strain evidence="5 6">K10HN5</strain>
    </source>
</reference>
<dbReference type="SUPFAM" id="SSF48179">
    <property type="entry name" value="6-phosphogluconate dehydrogenase C-terminal domain-like"/>
    <property type="match status" value="1"/>
</dbReference>
<dbReference type="EMBL" id="JAAXLA010000052">
    <property type="protein sequence ID" value="NMI00276.1"/>
    <property type="molecule type" value="Genomic_DNA"/>
</dbReference>
<organism evidence="5 6">
    <name type="scientific">Pseudonocardia acidicola</name>
    <dbReference type="NCBI Taxonomy" id="2724939"/>
    <lineage>
        <taxon>Bacteria</taxon>
        <taxon>Bacillati</taxon>
        <taxon>Actinomycetota</taxon>
        <taxon>Actinomycetes</taxon>
        <taxon>Pseudonocardiales</taxon>
        <taxon>Pseudonocardiaceae</taxon>
        <taxon>Pseudonocardia</taxon>
    </lineage>
</organism>
<gene>
    <name evidence="5" type="ORF">HF526_23620</name>
</gene>
<keyword evidence="1" id="KW-0560">Oxidoreductase</keyword>
<dbReference type="SUPFAM" id="SSF51735">
    <property type="entry name" value="NAD(P)-binding Rossmann-fold domains"/>
    <property type="match status" value="1"/>
</dbReference>
<feature type="domain" description="UDP-glucose/GDP-mannose dehydrogenase C-terminal" evidence="4">
    <location>
        <begin position="323"/>
        <end position="417"/>
    </location>
</feature>
<dbReference type="Gene3D" id="3.40.50.720">
    <property type="entry name" value="NAD(P)-binding Rossmann-like Domain"/>
    <property type="match status" value="2"/>
</dbReference>
<dbReference type="InterPro" id="IPR014027">
    <property type="entry name" value="UDP-Glc/GDP-Man_DH_C"/>
</dbReference>
<dbReference type="NCBIfam" id="TIGR03026">
    <property type="entry name" value="NDP-sugDHase"/>
    <property type="match status" value="1"/>
</dbReference>
<evidence type="ECO:0000256" key="1">
    <source>
        <dbReference type="ARBA" id="ARBA00023002"/>
    </source>
</evidence>
<protein>
    <submittedName>
        <fullName evidence="5">Nucleotide sugar dehydrogenase</fullName>
    </submittedName>
</protein>
<evidence type="ECO:0000313" key="6">
    <source>
        <dbReference type="Proteomes" id="UP000820669"/>
    </source>
</evidence>
<keyword evidence="2" id="KW-0520">NAD</keyword>
<comment type="caution">
    <text evidence="5">The sequence shown here is derived from an EMBL/GenBank/DDBJ whole genome shotgun (WGS) entry which is preliminary data.</text>
</comment>
<dbReference type="PANTHER" id="PTHR43491:SF1">
    <property type="entry name" value="UDP-N-ACETYL-D-MANNOSAMINE DEHYDROGENASE"/>
    <property type="match status" value="1"/>
</dbReference>